<dbReference type="InterPro" id="IPR000485">
    <property type="entry name" value="AsnC-type_HTH_dom"/>
</dbReference>
<keyword evidence="1" id="KW-0805">Transcription regulation</keyword>
<dbReference type="InterPro" id="IPR036388">
    <property type="entry name" value="WH-like_DNA-bd_sf"/>
</dbReference>
<dbReference type="RefSeq" id="WP_264713775.1">
    <property type="nucleotide sequence ID" value="NZ_JAPDNT010000006.1"/>
</dbReference>
<dbReference type="InterPro" id="IPR011008">
    <property type="entry name" value="Dimeric_a/b-barrel"/>
</dbReference>
<dbReference type="InterPro" id="IPR036390">
    <property type="entry name" value="WH_DNA-bd_sf"/>
</dbReference>
<dbReference type="Pfam" id="PF01037">
    <property type="entry name" value="AsnC_trans_reg"/>
    <property type="match status" value="1"/>
</dbReference>
<dbReference type="SMART" id="SM00344">
    <property type="entry name" value="HTH_ASNC"/>
    <property type="match status" value="1"/>
</dbReference>
<keyword evidence="6" id="KW-1185">Reference proteome</keyword>
<dbReference type="InterPro" id="IPR019885">
    <property type="entry name" value="Tscrpt_reg_HTH_AsnC-type_CS"/>
</dbReference>
<sequence>MLDRTDRRILRLLQQDGRMTNQNLSEHIGMSPSPCLRRLRALEERGVIRGYTAILDQKACGLPLNVFTSIRLNRQSEDDIAEFETAIAGWDEVVECYLMTGTRDYLLRVVVEGLEAYERFLKQRMTRLKCIGSIESNFAMGTVKKTASLPLKAD</sequence>
<dbReference type="GO" id="GO:0006355">
    <property type="term" value="P:regulation of DNA-templated transcription"/>
    <property type="evidence" value="ECO:0007669"/>
    <property type="project" value="UniProtKB-ARBA"/>
</dbReference>
<dbReference type="CDD" id="cd00090">
    <property type="entry name" value="HTH_ARSR"/>
    <property type="match status" value="1"/>
</dbReference>
<dbReference type="GO" id="GO:0005829">
    <property type="term" value="C:cytosol"/>
    <property type="evidence" value="ECO:0007669"/>
    <property type="project" value="TreeGrafter"/>
</dbReference>
<dbReference type="SUPFAM" id="SSF54909">
    <property type="entry name" value="Dimeric alpha+beta barrel"/>
    <property type="match status" value="1"/>
</dbReference>
<protein>
    <submittedName>
        <fullName evidence="5">Lrp/AsnC family transcriptional regulator</fullName>
    </submittedName>
</protein>
<dbReference type="EMBL" id="JAPDNT010000006">
    <property type="protein sequence ID" value="MCW3475083.1"/>
    <property type="molecule type" value="Genomic_DNA"/>
</dbReference>
<accession>A0AA42CDN6</accession>
<evidence type="ECO:0000313" key="6">
    <source>
        <dbReference type="Proteomes" id="UP001165679"/>
    </source>
</evidence>
<dbReference type="Proteomes" id="UP001165679">
    <property type="component" value="Unassembled WGS sequence"/>
</dbReference>
<dbReference type="PANTHER" id="PTHR30154:SF34">
    <property type="entry name" value="TRANSCRIPTIONAL REGULATOR AZLB"/>
    <property type="match status" value="1"/>
</dbReference>
<keyword evidence="2" id="KW-0238">DNA-binding</keyword>
<evidence type="ECO:0000259" key="4">
    <source>
        <dbReference type="PROSITE" id="PS50956"/>
    </source>
</evidence>
<dbReference type="Gene3D" id="1.10.10.10">
    <property type="entry name" value="Winged helix-like DNA-binding domain superfamily/Winged helix DNA-binding domain"/>
    <property type="match status" value="1"/>
</dbReference>
<dbReference type="PRINTS" id="PR00033">
    <property type="entry name" value="HTHASNC"/>
</dbReference>
<gene>
    <name evidence="5" type="ORF">OL599_10925</name>
</gene>
<organism evidence="5 6">
    <name type="scientific">Limobrevibacterium gyesilva</name>
    <dbReference type="NCBI Taxonomy" id="2991712"/>
    <lineage>
        <taxon>Bacteria</taxon>
        <taxon>Pseudomonadati</taxon>
        <taxon>Pseudomonadota</taxon>
        <taxon>Alphaproteobacteria</taxon>
        <taxon>Acetobacterales</taxon>
        <taxon>Acetobacteraceae</taxon>
        <taxon>Limobrevibacterium</taxon>
    </lineage>
</organism>
<dbReference type="PROSITE" id="PS00519">
    <property type="entry name" value="HTH_ASNC_1"/>
    <property type="match status" value="1"/>
</dbReference>
<dbReference type="Pfam" id="PF13412">
    <property type="entry name" value="HTH_24"/>
    <property type="match status" value="1"/>
</dbReference>
<dbReference type="GO" id="GO:0043565">
    <property type="term" value="F:sequence-specific DNA binding"/>
    <property type="evidence" value="ECO:0007669"/>
    <property type="project" value="InterPro"/>
</dbReference>
<proteinExistence type="predicted"/>
<dbReference type="SUPFAM" id="SSF46785">
    <property type="entry name" value="Winged helix' DNA-binding domain"/>
    <property type="match status" value="1"/>
</dbReference>
<reference evidence="5" key="1">
    <citation type="submission" date="2022-09" db="EMBL/GenBank/DDBJ databases">
        <title>Rhodovastum sp. nov. RN2-1 isolated from soil in Seongnam, South Korea.</title>
        <authorList>
            <person name="Le N.T."/>
        </authorList>
    </citation>
    <scope>NUCLEOTIDE SEQUENCE</scope>
    <source>
        <strain evidence="5">RN2-1</strain>
    </source>
</reference>
<dbReference type="InterPro" id="IPR011991">
    <property type="entry name" value="ArsR-like_HTH"/>
</dbReference>
<dbReference type="FunFam" id="1.10.10.10:FF:000186">
    <property type="entry name" value="AsnC family transcriptional regulator"/>
    <property type="match status" value="1"/>
</dbReference>
<evidence type="ECO:0000256" key="2">
    <source>
        <dbReference type="ARBA" id="ARBA00023125"/>
    </source>
</evidence>
<evidence type="ECO:0000256" key="3">
    <source>
        <dbReference type="ARBA" id="ARBA00023163"/>
    </source>
</evidence>
<dbReference type="GO" id="GO:0043200">
    <property type="term" value="P:response to amino acid"/>
    <property type="evidence" value="ECO:0007669"/>
    <property type="project" value="TreeGrafter"/>
</dbReference>
<dbReference type="InterPro" id="IPR019888">
    <property type="entry name" value="Tscrpt_reg_AsnC-like"/>
</dbReference>
<evidence type="ECO:0000313" key="5">
    <source>
        <dbReference type="EMBL" id="MCW3475083.1"/>
    </source>
</evidence>
<evidence type="ECO:0000256" key="1">
    <source>
        <dbReference type="ARBA" id="ARBA00023015"/>
    </source>
</evidence>
<feature type="domain" description="HTH asnC-type" evidence="4">
    <location>
        <begin position="2"/>
        <end position="63"/>
    </location>
</feature>
<reference evidence="5" key="2">
    <citation type="submission" date="2022-10" db="EMBL/GenBank/DDBJ databases">
        <authorList>
            <person name="Trinh H.N."/>
        </authorList>
    </citation>
    <scope>NUCLEOTIDE SEQUENCE</scope>
    <source>
        <strain evidence="5">RN2-1</strain>
    </source>
</reference>
<keyword evidence="3" id="KW-0804">Transcription</keyword>
<dbReference type="AlphaFoldDB" id="A0AA42CDN6"/>
<name>A0AA42CDN6_9PROT</name>
<dbReference type="Gene3D" id="3.30.70.920">
    <property type="match status" value="1"/>
</dbReference>
<dbReference type="PANTHER" id="PTHR30154">
    <property type="entry name" value="LEUCINE-RESPONSIVE REGULATORY PROTEIN"/>
    <property type="match status" value="1"/>
</dbReference>
<dbReference type="InterPro" id="IPR019887">
    <property type="entry name" value="Tscrpt_reg_AsnC/Lrp_C"/>
</dbReference>
<dbReference type="PROSITE" id="PS50956">
    <property type="entry name" value="HTH_ASNC_2"/>
    <property type="match status" value="1"/>
</dbReference>
<comment type="caution">
    <text evidence="5">The sequence shown here is derived from an EMBL/GenBank/DDBJ whole genome shotgun (WGS) entry which is preliminary data.</text>
</comment>